<evidence type="ECO:0000313" key="6">
    <source>
        <dbReference type="Proteomes" id="UP000677054"/>
    </source>
</evidence>
<dbReference type="PROSITE" id="PS00135">
    <property type="entry name" value="TRYPSIN_SER"/>
    <property type="match status" value="1"/>
</dbReference>
<proteinExistence type="predicted"/>
<dbReference type="InterPro" id="IPR001314">
    <property type="entry name" value="Peptidase_S1A"/>
</dbReference>
<dbReference type="PANTHER" id="PTHR24252">
    <property type="entry name" value="ACROSIN-RELATED"/>
    <property type="match status" value="1"/>
</dbReference>
<accession>A0A7R9AGQ9</accession>
<keyword evidence="2" id="KW-0378">Hydrolase</keyword>
<dbReference type="FunFam" id="2.40.10.10:FF:000068">
    <property type="entry name" value="transmembrane protease serine 2"/>
    <property type="match status" value="1"/>
</dbReference>
<keyword evidence="6" id="KW-1185">Reference proteome</keyword>
<organism evidence="5">
    <name type="scientific">Darwinula stevensoni</name>
    <dbReference type="NCBI Taxonomy" id="69355"/>
    <lineage>
        <taxon>Eukaryota</taxon>
        <taxon>Metazoa</taxon>
        <taxon>Ecdysozoa</taxon>
        <taxon>Arthropoda</taxon>
        <taxon>Crustacea</taxon>
        <taxon>Oligostraca</taxon>
        <taxon>Ostracoda</taxon>
        <taxon>Podocopa</taxon>
        <taxon>Podocopida</taxon>
        <taxon>Darwinulocopina</taxon>
        <taxon>Darwinuloidea</taxon>
        <taxon>Darwinulidae</taxon>
        <taxon>Darwinula</taxon>
    </lineage>
</organism>
<keyword evidence="2" id="KW-0720">Serine protease</keyword>
<dbReference type="InterPro" id="IPR001254">
    <property type="entry name" value="Trypsin_dom"/>
</dbReference>
<dbReference type="InterPro" id="IPR043504">
    <property type="entry name" value="Peptidase_S1_PA_chymotrypsin"/>
</dbReference>
<sequence length="268" mass="29429">MTNCGVSQDLGKRSVDPPGNTTELDVDRIVGGNTVPSQTKYPWMVYLRSSPNQFTCGGSLINDRYVLTASHCIYPDVSITYYVTLGDLDFSTPYETQAIRIPATALVHYHYRFKGNLPTDNDIALLRLLTPVNFAAYPHIRPICLPSGDRPVIGDTVVIAGWGRVKEKGQTSAKMLEATTQVVSSLYCRKNAPAVNYSNFFCARSSRSNICNGDSGGPLMYRNVRGYYQNVGISSSSNCRKSEGSAYAKTASRCKARPVNAPRESLSR</sequence>
<feature type="domain" description="Peptidase S1" evidence="4">
    <location>
        <begin position="29"/>
        <end position="267"/>
    </location>
</feature>
<dbReference type="PRINTS" id="PR00722">
    <property type="entry name" value="CHYMOTRYPSIN"/>
</dbReference>
<dbReference type="Gene3D" id="2.40.10.10">
    <property type="entry name" value="Trypsin-like serine proteases"/>
    <property type="match status" value="1"/>
</dbReference>
<dbReference type="CDD" id="cd00190">
    <property type="entry name" value="Tryp_SPc"/>
    <property type="match status" value="1"/>
</dbReference>
<evidence type="ECO:0000256" key="3">
    <source>
        <dbReference type="SAM" id="MobiDB-lite"/>
    </source>
</evidence>
<feature type="region of interest" description="Disordered" evidence="3">
    <location>
        <begin position="1"/>
        <end position="26"/>
    </location>
</feature>
<dbReference type="InterPro" id="IPR009003">
    <property type="entry name" value="Peptidase_S1_PA"/>
</dbReference>
<dbReference type="EMBL" id="LR905948">
    <property type="protein sequence ID" value="CAD7253704.1"/>
    <property type="molecule type" value="Genomic_DNA"/>
</dbReference>
<evidence type="ECO:0000256" key="1">
    <source>
        <dbReference type="ARBA" id="ARBA00023157"/>
    </source>
</evidence>
<evidence type="ECO:0000313" key="5">
    <source>
        <dbReference type="EMBL" id="CAD7253704.1"/>
    </source>
</evidence>
<name>A0A7R9AGQ9_9CRUS</name>
<reference evidence="5" key="1">
    <citation type="submission" date="2020-11" db="EMBL/GenBank/DDBJ databases">
        <authorList>
            <person name="Tran Van P."/>
        </authorList>
    </citation>
    <scope>NUCLEOTIDE SEQUENCE</scope>
</reference>
<dbReference type="EMBL" id="CAJPEV010006431">
    <property type="protein sequence ID" value="CAG0904119.1"/>
    <property type="molecule type" value="Genomic_DNA"/>
</dbReference>
<dbReference type="GO" id="GO:0006508">
    <property type="term" value="P:proteolysis"/>
    <property type="evidence" value="ECO:0007669"/>
    <property type="project" value="UniProtKB-KW"/>
</dbReference>
<dbReference type="PANTHER" id="PTHR24252:SF7">
    <property type="entry name" value="HYALIN"/>
    <property type="match status" value="1"/>
</dbReference>
<dbReference type="InterPro" id="IPR018114">
    <property type="entry name" value="TRYPSIN_HIS"/>
</dbReference>
<evidence type="ECO:0000256" key="2">
    <source>
        <dbReference type="RuleBase" id="RU363034"/>
    </source>
</evidence>
<protein>
    <recommendedName>
        <fullName evidence="4">Peptidase S1 domain-containing protein</fullName>
    </recommendedName>
</protein>
<dbReference type="AlphaFoldDB" id="A0A7R9AGQ9"/>
<dbReference type="OrthoDB" id="93664at2759"/>
<keyword evidence="1" id="KW-1015">Disulfide bond</keyword>
<dbReference type="SUPFAM" id="SSF50494">
    <property type="entry name" value="Trypsin-like serine proteases"/>
    <property type="match status" value="1"/>
</dbReference>
<dbReference type="GO" id="GO:0004252">
    <property type="term" value="F:serine-type endopeptidase activity"/>
    <property type="evidence" value="ECO:0007669"/>
    <property type="project" value="InterPro"/>
</dbReference>
<gene>
    <name evidence="5" type="ORF">DSTB1V02_LOCUS13451</name>
</gene>
<dbReference type="InterPro" id="IPR033116">
    <property type="entry name" value="TRYPSIN_SER"/>
</dbReference>
<dbReference type="Proteomes" id="UP000677054">
    <property type="component" value="Unassembled WGS sequence"/>
</dbReference>
<dbReference type="SMART" id="SM00020">
    <property type="entry name" value="Tryp_SPc"/>
    <property type="match status" value="1"/>
</dbReference>
<dbReference type="PROSITE" id="PS50240">
    <property type="entry name" value="TRYPSIN_DOM"/>
    <property type="match status" value="1"/>
</dbReference>
<keyword evidence="2" id="KW-0645">Protease</keyword>
<evidence type="ECO:0000259" key="4">
    <source>
        <dbReference type="PROSITE" id="PS50240"/>
    </source>
</evidence>
<dbReference type="Pfam" id="PF00089">
    <property type="entry name" value="Trypsin"/>
    <property type="match status" value="1"/>
</dbReference>
<dbReference type="PROSITE" id="PS00134">
    <property type="entry name" value="TRYPSIN_HIS"/>
    <property type="match status" value="1"/>
</dbReference>